<accession>A0ABX7S839</accession>
<protein>
    <submittedName>
        <fullName evidence="1">Uncharacterized protein</fullName>
    </submittedName>
</protein>
<dbReference type="RefSeq" id="WP_207567471.1">
    <property type="nucleotide sequence ID" value="NZ_CP071446.1"/>
</dbReference>
<proteinExistence type="predicted"/>
<reference evidence="1 2" key="1">
    <citation type="submission" date="2021-03" db="EMBL/GenBank/DDBJ databases">
        <title>Thermosipho ferrireducens sp.nov., an anaerobic thermophilic iron-reducing bacterium isolated from a deep-sea hydrothermal sulfide deposits.</title>
        <authorList>
            <person name="Zeng X."/>
            <person name="Chen Y."/>
            <person name="Shao Z."/>
        </authorList>
    </citation>
    <scope>NUCLEOTIDE SEQUENCE [LARGE SCALE GENOMIC DNA]</scope>
    <source>
        <strain evidence="1 2">JL129W03</strain>
    </source>
</reference>
<name>A0ABX7S839_9BACT</name>
<keyword evidence="2" id="KW-1185">Reference proteome</keyword>
<gene>
    <name evidence="1" type="ORF">JYK00_04400</name>
</gene>
<dbReference type="EMBL" id="CP071446">
    <property type="protein sequence ID" value="QTA38754.1"/>
    <property type="molecule type" value="Genomic_DNA"/>
</dbReference>
<dbReference type="SUPFAM" id="SSF50978">
    <property type="entry name" value="WD40 repeat-like"/>
    <property type="match status" value="1"/>
</dbReference>
<sequence length="312" mass="36317">MFFLFISFSAFSVSVEKVIYTGTAYTFRNTVWDNYLVLTSSLERKVVIVDLESREIYKVKSNVGIYPVISYIYKEFLMVIDGVGKQLLLYNVKNMSLIKNYELKAKPIFSERVGNYVYILDIKGNIFGFDFNLNIIYSYNFIDSPTYFYFYKGKPIGLILWDKTKDFELDRKFFNYDLITPSIVVNSYLVDTRGGKILNLEGGKINKISSYLSFATMWDSYLVVGSLYTRKIYFLKSDKIYKEIELKYQPTLGLVSEKYLVALSASDNKLMLYDGQKVLYYDTGKYPISVFKISNGIVVVCADFGEVWFYKF</sequence>
<evidence type="ECO:0000313" key="2">
    <source>
        <dbReference type="Proteomes" id="UP000671862"/>
    </source>
</evidence>
<organism evidence="1 2">
    <name type="scientific">Thermosipho ferrireducens</name>
    <dbReference type="NCBI Taxonomy" id="2571116"/>
    <lineage>
        <taxon>Bacteria</taxon>
        <taxon>Thermotogati</taxon>
        <taxon>Thermotogota</taxon>
        <taxon>Thermotogae</taxon>
        <taxon>Thermotogales</taxon>
        <taxon>Fervidobacteriaceae</taxon>
        <taxon>Thermosipho</taxon>
    </lineage>
</organism>
<dbReference type="InterPro" id="IPR036322">
    <property type="entry name" value="WD40_repeat_dom_sf"/>
</dbReference>
<dbReference type="Proteomes" id="UP000671862">
    <property type="component" value="Chromosome"/>
</dbReference>
<evidence type="ECO:0000313" key="1">
    <source>
        <dbReference type="EMBL" id="QTA38754.1"/>
    </source>
</evidence>